<keyword evidence="1" id="KW-0808">Transferase</keyword>
<dbReference type="AlphaFoldDB" id="A0A5C6UDY6"/>
<feature type="active site" evidence="2">
    <location>
        <position position="344"/>
    </location>
</feature>
<comment type="caution">
    <text evidence="4">The sequence shown here is derived from an EMBL/GenBank/DDBJ whole genome shotgun (WGS) entry which is preliminary data.</text>
</comment>
<organism evidence="4 5">
    <name type="scientific">Sphingomonas ginsenosidivorax</name>
    <dbReference type="NCBI Taxonomy" id="862135"/>
    <lineage>
        <taxon>Bacteria</taxon>
        <taxon>Pseudomonadati</taxon>
        <taxon>Pseudomonadota</taxon>
        <taxon>Alphaproteobacteria</taxon>
        <taxon>Sphingomonadales</taxon>
        <taxon>Sphingomonadaceae</taxon>
        <taxon>Sphingomonas</taxon>
    </lineage>
</organism>
<dbReference type="InterPro" id="IPR029058">
    <property type="entry name" value="AB_hydrolase_fold"/>
</dbReference>
<evidence type="ECO:0000256" key="2">
    <source>
        <dbReference type="PIRSR" id="PIRSR000443-1"/>
    </source>
</evidence>
<dbReference type="GO" id="GO:0009092">
    <property type="term" value="P:homoserine metabolic process"/>
    <property type="evidence" value="ECO:0007669"/>
    <property type="project" value="TreeGrafter"/>
</dbReference>
<name>A0A5C6UDY6_9SPHN</name>
<dbReference type="PANTHER" id="PTHR32268:SF11">
    <property type="entry name" value="HOMOSERINE O-ACETYLTRANSFERASE"/>
    <property type="match status" value="1"/>
</dbReference>
<accession>A0A5C6UDY6</accession>
<feature type="domain" description="AB hydrolase-1" evidence="3">
    <location>
        <begin position="77"/>
        <end position="323"/>
    </location>
</feature>
<dbReference type="PANTHER" id="PTHR32268">
    <property type="entry name" value="HOMOSERINE O-ACETYLTRANSFERASE"/>
    <property type="match status" value="1"/>
</dbReference>
<keyword evidence="4" id="KW-0378">Hydrolase</keyword>
<dbReference type="EMBL" id="VOQR01000001">
    <property type="protein sequence ID" value="TXC70326.1"/>
    <property type="molecule type" value="Genomic_DNA"/>
</dbReference>
<feature type="active site" description="Nucleophile" evidence="2">
    <location>
        <position position="168"/>
    </location>
</feature>
<dbReference type="InterPro" id="IPR000073">
    <property type="entry name" value="AB_hydrolase_1"/>
</dbReference>
<dbReference type="NCBIfam" id="NF005071">
    <property type="entry name" value="PRK06489.1"/>
    <property type="match status" value="1"/>
</dbReference>
<reference evidence="4 5" key="1">
    <citation type="journal article" date="2013" name="Antonie Van Leeuwenhoek">
        <title>Sphingomonas ginsenosidivorax sp. nov., with the ability to transform ginsenosides.</title>
        <authorList>
            <person name="Jin X.F."/>
            <person name="Kim J.K."/>
            <person name="Liu Q.M."/>
            <person name="Kang M.S."/>
            <person name="He D."/>
            <person name="Jin F.X."/>
            <person name="Kim S.C."/>
            <person name="Im W.T."/>
        </authorList>
    </citation>
    <scope>NUCLEOTIDE SEQUENCE [LARGE SCALE GENOMIC DNA]</scope>
    <source>
        <strain evidence="4 5">KHI67</strain>
    </source>
</reference>
<evidence type="ECO:0000313" key="5">
    <source>
        <dbReference type="Proteomes" id="UP000321250"/>
    </source>
</evidence>
<dbReference type="SUPFAM" id="SSF53474">
    <property type="entry name" value="alpha/beta-Hydrolases"/>
    <property type="match status" value="1"/>
</dbReference>
<dbReference type="Pfam" id="PF00561">
    <property type="entry name" value="Abhydrolase_1"/>
    <property type="match status" value="1"/>
</dbReference>
<dbReference type="InterPro" id="IPR008220">
    <property type="entry name" value="HAT_MetX-like"/>
</dbReference>
<feature type="active site" evidence="2">
    <location>
        <position position="310"/>
    </location>
</feature>
<evidence type="ECO:0000256" key="1">
    <source>
        <dbReference type="ARBA" id="ARBA00022679"/>
    </source>
</evidence>
<protein>
    <submittedName>
        <fullName evidence="4">Alpha/beta fold hydrolase</fullName>
    </submittedName>
</protein>
<evidence type="ECO:0000313" key="4">
    <source>
        <dbReference type="EMBL" id="TXC70326.1"/>
    </source>
</evidence>
<gene>
    <name evidence="4" type="ORF">FSB78_04740</name>
</gene>
<sequence>MSFLLSLLLLQAAATQTPPLTPAVKTAPPTSKWPARDAHYTIRGFRFRSGDALPALRIAYTMLGQPHRNARGEIDNAVMVLHGTGGTGRQFLSPQFADELYGPGQPLDITRYWIILPDGIGHGASSKPSDGLHMRFPHYDYDDMVEAQYRLLHDGLGIRRMRLIMGTSMGCMQSLVWGETYPDFARALMPLACEPVEIAGLNRMWRKLAIDGIKADPAWAGGEYATPPVQGLRTAASLLFVAGAAPLYFQDRYPGRDAAEAFAEQRVAASIAGTDANDLVYQLDASRTYAPWSRLEAITAPTTWINSADDFINPRALDYPQRAVARMKDARFRMIPESADTRGHGTHTAARFWKQDLADLLRRTD</sequence>
<dbReference type="GO" id="GO:0009086">
    <property type="term" value="P:methionine biosynthetic process"/>
    <property type="evidence" value="ECO:0007669"/>
    <property type="project" value="TreeGrafter"/>
</dbReference>
<dbReference type="Gene3D" id="3.40.50.1820">
    <property type="entry name" value="alpha/beta hydrolase"/>
    <property type="match status" value="1"/>
</dbReference>
<dbReference type="GO" id="GO:0016787">
    <property type="term" value="F:hydrolase activity"/>
    <property type="evidence" value="ECO:0007669"/>
    <property type="project" value="UniProtKB-KW"/>
</dbReference>
<dbReference type="PIRSF" id="PIRSF000443">
    <property type="entry name" value="Homoser_Ac_trans"/>
    <property type="match status" value="1"/>
</dbReference>
<dbReference type="GO" id="GO:0004414">
    <property type="term" value="F:homoserine O-acetyltransferase activity"/>
    <property type="evidence" value="ECO:0007669"/>
    <property type="project" value="TreeGrafter"/>
</dbReference>
<dbReference type="RefSeq" id="WP_147080413.1">
    <property type="nucleotide sequence ID" value="NZ_VOQR01000001.1"/>
</dbReference>
<dbReference type="Proteomes" id="UP000321250">
    <property type="component" value="Unassembled WGS sequence"/>
</dbReference>
<proteinExistence type="predicted"/>
<dbReference type="OrthoDB" id="9800754at2"/>
<evidence type="ECO:0000259" key="3">
    <source>
        <dbReference type="Pfam" id="PF00561"/>
    </source>
</evidence>
<keyword evidence="5" id="KW-1185">Reference proteome</keyword>